<keyword evidence="1" id="KW-0732">Signal</keyword>
<evidence type="ECO:0000313" key="3">
    <source>
        <dbReference type="Proteomes" id="UP000254939"/>
    </source>
</evidence>
<comment type="caution">
    <text evidence="2">The sequence shown here is derived from an EMBL/GenBank/DDBJ whole genome shotgun (WGS) entry which is preliminary data.</text>
</comment>
<dbReference type="EMBL" id="NAAC01000041">
    <property type="protein sequence ID" value="RDJ03890.1"/>
    <property type="molecule type" value="Genomic_DNA"/>
</dbReference>
<dbReference type="AlphaFoldDB" id="A0A370KHX0"/>
<reference evidence="2 3" key="1">
    <citation type="submission" date="2017-03" db="EMBL/GenBank/DDBJ databases">
        <title>Genome analysis of Rhizobial strains effectives or ineffectives for nitrogen fixation isolated from bean seeds.</title>
        <authorList>
            <person name="Peralta H."/>
            <person name="Aguilar-Vera A."/>
            <person name="Mora Y."/>
            <person name="Vargas-Lagunas C."/>
            <person name="Girard L."/>
            <person name="Mora J."/>
        </authorList>
    </citation>
    <scope>NUCLEOTIDE SEQUENCE [LARGE SCALE GENOMIC DNA]</scope>
    <source>
        <strain evidence="2 3">CCGM3</strain>
    </source>
</reference>
<proteinExistence type="predicted"/>
<accession>A0A370KHX0</accession>
<evidence type="ECO:0000256" key="1">
    <source>
        <dbReference type="SAM" id="SignalP"/>
    </source>
</evidence>
<name>A0A370KHX0_9HYPH</name>
<dbReference type="OrthoDB" id="7916802at2"/>
<evidence type="ECO:0000313" key="2">
    <source>
        <dbReference type="EMBL" id="RDJ03890.1"/>
    </source>
</evidence>
<feature type="signal peptide" evidence="1">
    <location>
        <begin position="1"/>
        <end position="21"/>
    </location>
</feature>
<dbReference type="PROSITE" id="PS51257">
    <property type="entry name" value="PROKAR_LIPOPROTEIN"/>
    <property type="match status" value="1"/>
</dbReference>
<gene>
    <name evidence="2" type="ORF">B5K06_28680</name>
</gene>
<dbReference type="Proteomes" id="UP000254939">
    <property type="component" value="Unassembled WGS sequence"/>
</dbReference>
<sequence length="51" mass="5196">MKYIAALTATCLLMLSLASCANTIKGVGRDAANTVNATQNAGNRVGNAARN</sequence>
<protein>
    <submittedName>
        <fullName evidence="2">Entericidin</fullName>
    </submittedName>
</protein>
<organism evidence="2 3">
    <name type="scientific">Rhizobium grahamii</name>
    <dbReference type="NCBI Taxonomy" id="1120045"/>
    <lineage>
        <taxon>Bacteria</taxon>
        <taxon>Pseudomonadati</taxon>
        <taxon>Pseudomonadota</taxon>
        <taxon>Alphaproteobacteria</taxon>
        <taxon>Hyphomicrobiales</taxon>
        <taxon>Rhizobiaceae</taxon>
        <taxon>Rhizobium/Agrobacterium group</taxon>
        <taxon>Rhizobium</taxon>
    </lineage>
</organism>
<feature type="chain" id="PRO_5016893121" evidence="1">
    <location>
        <begin position="22"/>
        <end position="51"/>
    </location>
</feature>